<evidence type="ECO:0000313" key="3">
    <source>
        <dbReference type="Proteomes" id="UP000249254"/>
    </source>
</evidence>
<feature type="region of interest" description="Disordered" evidence="1">
    <location>
        <begin position="161"/>
        <end position="221"/>
    </location>
</feature>
<sequence length="221" mass="24557">METDAEMMERHGRLLARFAEQAAELADDLHAAALAAEAPEEKRAHHLAFHRMGRALRQTIALEARLRHDARRQAQAAAEAGRKAAIEDENRRIGRRRAYLQAAVTRLVWDEHEQDEDRREALTEHLDAFLAEDVLEDGFAEAPVETQLRRLCDELGLAFPGWSPNPSPSNPPLGGRWSEGPEGVEARSPLPTAPQPPQSFRDSSPSGGALDEPDRDVWNSA</sequence>
<keyword evidence="3" id="KW-1185">Reference proteome</keyword>
<dbReference type="Proteomes" id="UP000249254">
    <property type="component" value="Unassembled WGS sequence"/>
</dbReference>
<accession>A0A328AG85</accession>
<dbReference type="RefSeq" id="WP_111526869.1">
    <property type="nucleotide sequence ID" value="NZ_JBHRSG010000001.1"/>
</dbReference>
<dbReference type="EMBL" id="QFYQ01000001">
    <property type="protein sequence ID" value="RAK53116.1"/>
    <property type="molecule type" value="Genomic_DNA"/>
</dbReference>
<reference evidence="3" key="1">
    <citation type="submission" date="2018-05" db="EMBL/GenBank/DDBJ databases">
        <authorList>
            <person name="Li X."/>
        </authorList>
    </citation>
    <scope>NUCLEOTIDE SEQUENCE [LARGE SCALE GENOMIC DNA]</scope>
    <source>
        <strain evidence="3">LX32</strain>
    </source>
</reference>
<dbReference type="AlphaFoldDB" id="A0A328AG85"/>
<evidence type="ECO:0000256" key="1">
    <source>
        <dbReference type="SAM" id="MobiDB-lite"/>
    </source>
</evidence>
<comment type="caution">
    <text evidence="2">The sequence shown here is derived from an EMBL/GenBank/DDBJ whole genome shotgun (WGS) entry which is preliminary data.</text>
</comment>
<name>A0A328AG85_9CAUL</name>
<organism evidence="2 3">
    <name type="scientific">Phenylobacterium soli</name>
    <dbReference type="NCBI Taxonomy" id="2170551"/>
    <lineage>
        <taxon>Bacteria</taxon>
        <taxon>Pseudomonadati</taxon>
        <taxon>Pseudomonadota</taxon>
        <taxon>Alphaproteobacteria</taxon>
        <taxon>Caulobacterales</taxon>
        <taxon>Caulobacteraceae</taxon>
        <taxon>Phenylobacterium</taxon>
    </lineage>
</organism>
<gene>
    <name evidence="2" type="ORF">DJ017_00490</name>
</gene>
<protein>
    <submittedName>
        <fullName evidence="2">Uncharacterized protein</fullName>
    </submittedName>
</protein>
<evidence type="ECO:0000313" key="2">
    <source>
        <dbReference type="EMBL" id="RAK53116.1"/>
    </source>
</evidence>
<proteinExistence type="predicted"/>